<comment type="cofactor">
    <cofactor evidence="1">
        <name>Zn(2+)</name>
        <dbReference type="ChEBI" id="CHEBI:29105"/>
    </cofactor>
</comment>
<evidence type="ECO:0000256" key="7">
    <source>
        <dbReference type="ARBA" id="ARBA00022801"/>
    </source>
</evidence>
<feature type="compositionally biased region" description="Polar residues" evidence="10">
    <location>
        <begin position="79"/>
        <end position="96"/>
    </location>
</feature>
<dbReference type="PROSITE" id="PS51318">
    <property type="entry name" value="TAT"/>
    <property type="match status" value="1"/>
</dbReference>
<feature type="region of interest" description="Disordered" evidence="10">
    <location>
        <begin position="70"/>
        <end position="102"/>
    </location>
</feature>
<evidence type="ECO:0000256" key="1">
    <source>
        <dbReference type="ARBA" id="ARBA00001947"/>
    </source>
</evidence>
<reference evidence="14 15" key="1">
    <citation type="submission" date="2016-12" db="EMBL/GenBank/DDBJ databases">
        <title>The draft genome sequence of Actinophytocola xinjiangensis.</title>
        <authorList>
            <person name="Wang W."/>
            <person name="Yuan L."/>
        </authorList>
    </citation>
    <scope>NUCLEOTIDE SEQUENCE [LARGE SCALE GENOMIC DNA]</scope>
    <source>
        <strain evidence="14 15">CGMCC 4.4663</strain>
    </source>
</reference>
<evidence type="ECO:0000256" key="4">
    <source>
        <dbReference type="ARBA" id="ARBA00022670"/>
    </source>
</evidence>
<keyword evidence="15" id="KW-1185">Reference proteome</keyword>
<dbReference type="EMBL" id="MSIF01000017">
    <property type="protein sequence ID" value="OLF07120.1"/>
    <property type="molecule type" value="Genomic_DNA"/>
</dbReference>
<proteinExistence type="predicted"/>
<dbReference type="PANTHER" id="PTHR13062:SF12">
    <property type="entry name" value="ALPHA-2-MACROGLOBULIN DOMAIN-CONTAINING PROTEIN"/>
    <property type="match status" value="1"/>
</dbReference>
<dbReference type="AlphaFoldDB" id="A0A7Z0WH33"/>
<feature type="domain" description="Peptidase M6-like" evidence="12">
    <location>
        <begin position="107"/>
        <end position="423"/>
    </location>
</feature>
<dbReference type="InterPro" id="IPR012300">
    <property type="entry name" value="Pept_M6_InhA"/>
</dbReference>
<dbReference type="GO" id="GO:0006508">
    <property type="term" value="P:proteolysis"/>
    <property type="evidence" value="ECO:0007669"/>
    <property type="project" value="UniProtKB-KW"/>
</dbReference>
<protein>
    <submittedName>
        <fullName evidence="14">Protease</fullName>
    </submittedName>
</protein>
<evidence type="ECO:0000256" key="2">
    <source>
        <dbReference type="ARBA" id="ARBA00004613"/>
    </source>
</evidence>
<evidence type="ECO:0000259" key="13">
    <source>
        <dbReference type="Pfam" id="PF20774"/>
    </source>
</evidence>
<organism evidence="14 15">
    <name type="scientific">Actinophytocola xinjiangensis</name>
    <dbReference type="NCBI Taxonomy" id="485602"/>
    <lineage>
        <taxon>Bacteria</taxon>
        <taxon>Bacillati</taxon>
        <taxon>Actinomycetota</taxon>
        <taxon>Actinomycetes</taxon>
        <taxon>Pseudonocardiales</taxon>
        <taxon>Pseudonocardiaceae</taxon>
    </lineage>
</organism>
<dbReference type="Proteomes" id="UP000185696">
    <property type="component" value="Unassembled WGS sequence"/>
</dbReference>
<comment type="subcellular location">
    <subcellularLocation>
        <location evidence="2">Secreted</location>
    </subcellularLocation>
</comment>
<feature type="domain" description="Immune inhibitor A-like metallopeptidase VEG" evidence="13">
    <location>
        <begin position="629"/>
        <end position="784"/>
    </location>
</feature>
<keyword evidence="4 14" id="KW-0645">Protease</keyword>
<evidence type="ECO:0000256" key="10">
    <source>
        <dbReference type="SAM" id="MobiDB-lite"/>
    </source>
</evidence>
<dbReference type="NCBIfam" id="TIGR03296">
    <property type="entry name" value="M6dom_TIGR03296"/>
    <property type="match status" value="1"/>
</dbReference>
<comment type="caution">
    <text evidence="14">The sequence shown here is derived from an EMBL/GenBank/DDBJ whole genome shotgun (WGS) entry which is preliminary data.</text>
</comment>
<dbReference type="SUPFAM" id="SSF55486">
    <property type="entry name" value="Metalloproteases ('zincins'), catalytic domain"/>
    <property type="match status" value="1"/>
</dbReference>
<keyword evidence="8" id="KW-0862">Zinc</keyword>
<evidence type="ECO:0000256" key="8">
    <source>
        <dbReference type="ARBA" id="ARBA00022833"/>
    </source>
</evidence>
<dbReference type="InterPro" id="IPR006311">
    <property type="entry name" value="TAT_signal"/>
</dbReference>
<feature type="chain" id="PRO_5031124763" evidence="11">
    <location>
        <begin position="33"/>
        <end position="796"/>
    </location>
</feature>
<dbReference type="InterPro" id="IPR008757">
    <property type="entry name" value="Peptidase_M6-like_domain"/>
</dbReference>
<evidence type="ECO:0000313" key="14">
    <source>
        <dbReference type="EMBL" id="OLF07120.1"/>
    </source>
</evidence>
<dbReference type="RefSeq" id="WP_075136063.1">
    <property type="nucleotide sequence ID" value="NZ_MSIF01000017.1"/>
</dbReference>
<accession>A0A7Z0WH33</accession>
<evidence type="ECO:0000256" key="6">
    <source>
        <dbReference type="ARBA" id="ARBA00022729"/>
    </source>
</evidence>
<keyword evidence="7" id="KW-0378">Hydrolase</keyword>
<keyword evidence="3" id="KW-0964">Secreted</keyword>
<dbReference type="OrthoDB" id="275270at2"/>
<dbReference type="Pfam" id="PF05547">
    <property type="entry name" value="Peptidase_M6"/>
    <property type="match status" value="1"/>
</dbReference>
<dbReference type="PIRSF" id="PIRSF007519">
    <property type="entry name" value="Protease_InhA"/>
    <property type="match status" value="1"/>
</dbReference>
<dbReference type="GO" id="GO:0008237">
    <property type="term" value="F:metallopeptidase activity"/>
    <property type="evidence" value="ECO:0007669"/>
    <property type="project" value="UniProtKB-KW"/>
</dbReference>
<name>A0A7Z0WH33_9PSEU</name>
<evidence type="ECO:0000256" key="9">
    <source>
        <dbReference type="ARBA" id="ARBA00023049"/>
    </source>
</evidence>
<keyword evidence="9" id="KW-0482">Metalloprotease</keyword>
<dbReference type="GO" id="GO:0005576">
    <property type="term" value="C:extracellular region"/>
    <property type="evidence" value="ECO:0007669"/>
    <property type="project" value="UniProtKB-SubCell"/>
</dbReference>
<keyword evidence="6 11" id="KW-0732">Signal</keyword>
<gene>
    <name evidence="14" type="ORF">BLA60_28300</name>
</gene>
<keyword evidence="5" id="KW-0479">Metal-binding</keyword>
<dbReference type="Pfam" id="PF20773">
    <property type="entry name" value="InhA-like_MAM"/>
    <property type="match status" value="1"/>
</dbReference>
<dbReference type="Pfam" id="PF20774">
    <property type="entry name" value="InhA-like_VEG"/>
    <property type="match status" value="1"/>
</dbReference>
<evidence type="ECO:0000256" key="11">
    <source>
        <dbReference type="SAM" id="SignalP"/>
    </source>
</evidence>
<feature type="signal peptide" evidence="11">
    <location>
        <begin position="1"/>
        <end position="32"/>
    </location>
</feature>
<sequence length="796" mass="87504">MEDALQRRILVGLTSVALATSGLAALGPVAQAAPAPAPQVTTPGVDDLPSAAEQKRRALREAAIADVLTGDRKAEKRGSSTVVNMGSKPGPNTSASARGAKAGKVDQYVELSREKTDNIFVVLVEFGDERHPNYPDQDTAPTVPGPVTFDGPRYNEIPEPDRSVDNSTIWQPNYDRQHFQDLYFSDDPNVDSVANYYEKQSSGRYSVQGTVSDWVRVNYNQARYGRSNGYPCSGNVCNNAYNLVQDGVNTWYADQIAAGKTPEQVKQELARYDVWDRTDHDGDGNFDEPDGYLDHFQIVHAGGDQADGDPVYGEDALWSHRAFAFSNTTTGPDGNLQGGTEIGDTGLWVGDYTMQPENGGIGVFAHEYGHDLGLPDLYDYSGGGANHINWWSLMAQQRVSGPGEVLGSRVNDMDPWSKLQMGWLDYEIVVAGQNRTLELGPHEYNSAKPQGVVVVLPDKEVEFEYGSPAAGENQWWSTKGDDLDTTMTRTVDLTGATTASLDLSARYQIEQDFDYLYVQASTDGTTWTTLDGTVGGAAFPRDANGQPALTGTSEDAWVDLSVPLDAYAGSPVQLRFRYITDGAWVENGFFADEISVTADGEPVFTDGAEDGANGWTLNGFRTTQAVETELFDNFYIASNRTYESYDQYMEHGPYNAGFPDRPDWVEHFPYETGLHVWYWDTSQSDNNTSQHPGEGIALPVDAHPAPLYNIEGNRWRERISGYDAPFSLQKASSFTLHVNGKPSYVRGQAGVPLFDDRKKYWYEEEPFSGVKLPATGTTIRVQAETGTSMKIRIGSR</sequence>
<evidence type="ECO:0000313" key="15">
    <source>
        <dbReference type="Proteomes" id="UP000185696"/>
    </source>
</evidence>
<dbReference type="PANTHER" id="PTHR13062">
    <property type="entry name" value="COLLAGENASE"/>
    <property type="match status" value="1"/>
</dbReference>
<evidence type="ECO:0000256" key="3">
    <source>
        <dbReference type="ARBA" id="ARBA00022525"/>
    </source>
</evidence>
<evidence type="ECO:0000259" key="12">
    <source>
        <dbReference type="Pfam" id="PF05547"/>
    </source>
</evidence>
<dbReference type="GO" id="GO:0046872">
    <property type="term" value="F:metal ion binding"/>
    <property type="evidence" value="ECO:0007669"/>
    <property type="project" value="UniProtKB-KW"/>
</dbReference>
<evidence type="ECO:0000256" key="5">
    <source>
        <dbReference type="ARBA" id="ARBA00022723"/>
    </source>
</evidence>
<dbReference type="Gene3D" id="2.60.120.260">
    <property type="entry name" value="Galactose-binding domain-like"/>
    <property type="match status" value="1"/>
</dbReference>
<dbReference type="InterPro" id="IPR048665">
    <property type="entry name" value="InhA-like_VEG"/>
</dbReference>